<accession>A0AA95HAT8</accession>
<dbReference type="KEGG" id="tdu:QJT80_07330"/>
<reference evidence="1" key="1">
    <citation type="journal article" date="2023" name="Int. J. Mol. Sci.">
        <title>Metagenomics Revealed a New Genus 'Candidatus Thiocaldithrix dubininis' gen. nov., sp. nov. and a New Species 'Candidatus Thiothrix putei' sp. nov. in the Family Thiotrichaceae, Some Members of Which Have Traits of Both Na+- and H+-Motive Energetics.</title>
        <authorList>
            <person name="Ravin N.V."/>
            <person name="Muntyan M.S."/>
            <person name="Smolyakov D.D."/>
            <person name="Rudenko T.S."/>
            <person name="Beletsky A.V."/>
            <person name="Mardanov A.V."/>
            <person name="Grabovich M.Y."/>
        </authorList>
    </citation>
    <scope>NUCLEOTIDE SEQUENCE</scope>
    <source>
        <strain evidence="1">GKL-01</strain>
    </source>
</reference>
<dbReference type="Proteomes" id="UP001300672">
    <property type="component" value="Chromosome"/>
</dbReference>
<proteinExistence type="predicted"/>
<dbReference type="AlphaFoldDB" id="A0AA95HAT8"/>
<gene>
    <name evidence="1" type="ORF">QJT80_07330</name>
</gene>
<organism evidence="1">
    <name type="scientific">Candidatus Thiocaldithrix dubininis</name>
    <dbReference type="NCBI Taxonomy" id="3080823"/>
    <lineage>
        <taxon>Bacteria</taxon>
        <taxon>Pseudomonadati</taxon>
        <taxon>Pseudomonadota</taxon>
        <taxon>Gammaproteobacteria</taxon>
        <taxon>Thiotrichales</taxon>
        <taxon>Thiotrichaceae</taxon>
        <taxon>Candidatus Thiocaldithrix</taxon>
    </lineage>
</organism>
<protein>
    <submittedName>
        <fullName evidence="1">Uncharacterized protein</fullName>
    </submittedName>
</protein>
<dbReference type="EMBL" id="CP124755">
    <property type="protein sequence ID" value="WGZ92288.1"/>
    <property type="molecule type" value="Genomic_DNA"/>
</dbReference>
<reference evidence="1" key="2">
    <citation type="submission" date="2023-04" db="EMBL/GenBank/DDBJ databases">
        <authorList>
            <person name="Beletskiy A.V."/>
            <person name="Mardanov A.V."/>
            <person name="Ravin N.V."/>
        </authorList>
    </citation>
    <scope>NUCLEOTIDE SEQUENCE</scope>
    <source>
        <strain evidence="1">GKL-01</strain>
    </source>
</reference>
<name>A0AA95HAT8_9GAMM</name>
<evidence type="ECO:0000313" key="1">
    <source>
        <dbReference type="EMBL" id="WGZ92288.1"/>
    </source>
</evidence>
<sequence length="70" mass="7707">MKLTEITPSELQCNKCGCGCPAVFESDNHSYVIIGKKLDQDTLNQLGGRIADDEFAIEISKDMLQNIVTC</sequence>